<feature type="compositionally biased region" description="Acidic residues" evidence="2">
    <location>
        <begin position="1168"/>
        <end position="1188"/>
    </location>
</feature>
<feature type="compositionally biased region" description="Acidic residues" evidence="2">
    <location>
        <begin position="1375"/>
        <end position="1388"/>
    </location>
</feature>
<feature type="compositionally biased region" description="Low complexity" evidence="2">
    <location>
        <begin position="58"/>
        <end position="74"/>
    </location>
</feature>
<dbReference type="STRING" id="181874.A0A409WQ80"/>
<dbReference type="PANTHER" id="PTHR46579:SF1">
    <property type="entry name" value="F5_8 TYPE C DOMAIN-CONTAINING PROTEIN"/>
    <property type="match status" value="1"/>
</dbReference>
<evidence type="ECO:0000313" key="4">
    <source>
        <dbReference type="Proteomes" id="UP000284842"/>
    </source>
</evidence>
<feature type="region of interest" description="Disordered" evidence="2">
    <location>
        <begin position="551"/>
        <end position="656"/>
    </location>
</feature>
<gene>
    <name evidence="3" type="ORF">CVT24_011676</name>
</gene>
<feature type="compositionally biased region" description="Low complexity" evidence="2">
    <location>
        <begin position="81"/>
        <end position="106"/>
    </location>
</feature>
<feature type="compositionally biased region" description="Polar residues" evidence="2">
    <location>
        <begin position="171"/>
        <end position="188"/>
    </location>
</feature>
<evidence type="ECO:0000256" key="2">
    <source>
        <dbReference type="SAM" id="MobiDB-lite"/>
    </source>
</evidence>
<accession>A0A409WQ80</accession>
<feature type="compositionally biased region" description="Basic and acidic residues" evidence="2">
    <location>
        <begin position="107"/>
        <end position="127"/>
    </location>
</feature>
<protein>
    <submittedName>
        <fullName evidence="3">Uncharacterized protein</fullName>
    </submittedName>
</protein>
<feature type="compositionally biased region" description="Polar residues" evidence="2">
    <location>
        <begin position="41"/>
        <end position="57"/>
    </location>
</feature>
<organism evidence="3 4">
    <name type="scientific">Panaeolus cyanescens</name>
    <dbReference type="NCBI Taxonomy" id="181874"/>
    <lineage>
        <taxon>Eukaryota</taxon>
        <taxon>Fungi</taxon>
        <taxon>Dikarya</taxon>
        <taxon>Basidiomycota</taxon>
        <taxon>Agaricomycotina</taxon>
        <taxon>Agaricomycetes</taxon>
        <taxon>Agaricomycetidae</taxon>
        <taxon>Agaricales</taxon>
        <taxon>Agaricineae</taxon>
        <taxon>Galeropsidaceae</taxon>
        <taxon>Panaeolus</taxon>
    </lineage>
</organism>
<dbReference type="EMBL" id="NHTK01005345">
    <property type="protein sequence ID" value="PPQ80657.1"/>
    <property type="molecule type" value="Genomic_DNA"/>
</dbReference>
<feature type="region of interest" description="Disordered" evidence="2">
    <location>
        <begin position="1167"/>
        <end position="1192"/>
    </location>
</feature>
<sequence>MSAHSPSPSTESETTPRPKVQELPPEAPQQLTITLPGGRASTPSSVPIETPPVNSTVSTSAIRRGGSISRRSTTPAPIPPAVRRSARSGSRESTSSSVSSAVAPYARPDKGKARETKGSTLPKERGVGRPRGRGGARGNAGRRVGGVEDNTTGNAGHESGQESIQEEENTADGNTAIPSGSSRSTPTDQDMHTPSPIEESQSPVGLHSLEHILSELGNDNGMPLETRVSLVKKEARKVVRARMGALEEKYQQYEKETKSHYEDKLKMTTFEFKEAIKDQYKRSAEQYVQQQKAKIEEEIRAKYERDLADMAEAYKKRIEEMIRREKEEKHQARLQQFASAVPDGSLNEMEEGDQDNVPSSASRKRQRRLSDVGTDTERRQIVDIGAPPTPLSQFPSKRRLAPKPQTTTFNPFNAAAGPSRQSSDPEFPRDSRLFLSNTRDVDEDMEDTTGYDDVDPPNPPNPPMPVIPLSPPPNAPPALSSHSPHTPPTTRPPIITLPSIEHPSGSVGSQPEPVTGIGFPTALFTFQTPSNFPVGGGGAAAAGAGQRGAVGGLASGRGRQGGGVPAVGDQQGGGAAGGGAQGGGVRTGGQQGGGLLSVGGQQGGGGAAGGGGQGGGVPGSGGGQGGGVGAGGGWLTGGLPAGGGGQGGSGGQHSGGVAAGGGWAAGGGGGQGGEVGAGAAAGGGGQGRGVAAGGGGQAGGGAGGGNSGQAAAGPSLVQRKRLKHQLFKKDIPDDFKGMQRALVFHVKVLWGLIGKADGAVPALPTDNNIAQFSRFFQSKDQLNAQARQGATIPLDESLVKIPSLDPSKRRTSAENRQCDIPEVAMSFIKVTLAKYGLCQFAPDFRQPAYSLYNHACHMAAVDSFRQMIQANVYSEFVSDRTSLNRVDLMVDIYDHTVHLVKKQDWRREIKDPGAANLTFSYYIDWFNPNMNKISAKIVSAGAIVFTLLNLPDDMQHRVQNVFFAGITPPPHEPTSTTMNHLSDPIFDEFERMFPGVSIRTHRHPEGRFIRVAVLAGIGDLPAIRKAMGYAGVASDANMCSMCKIHKSNIDILDPPLPPLRTGDEVSQAAKLWHEATTKKEQQAIFKAHGVRWMSMHRLTYRDPVLHTMLGVMHNWIEGILQNHFRNKWGIGIQTDKSKATPITPLEEHLGIHIGNDDDVVDAIHEDQTADDDSVDESTDTDASVETDDSTVSISRPRRNNQAIFTLVQLTTIRTCIANAVIPSWVERPPRNIGEASHGKLKADTWLSLFSVFLPLIIPEIWRDADYLELRRNFYNIVACTNIYRKSSLNLFSAVKTLPNDHFAMHIGDLLKYWGPLIKLSEFPGEQHNGTLQKINTNHHLQDLDFTMMHQICRRGRLQALVDKNRYPSIIRDQDGDTTDFDMNVDDTQPDNLNPDGNADRDENDRQSPQIKVTNPSSFFPSALFKQALGFLRRDLSTPS</sequence>
<feature type="coiled-coil region" evidence="1">
    <location>
        <begin position="236"/>
        <end position="263"/>
    </location>
</feature>
<dbReference type="PANTHER" id="PTHR46579">
    <property type="entry name" value="F5/8 TYPE C DOMAIN-CONTAINING PROTEIN-RELATED"/>
    <property type="match status" value="1"/>
</dbReference>
<feature type="region of interest" description="Disordered" evidence="2">
    <location>
        <begin position="1"/>
        <end position="210"/>
    </location>
</feature>
<feature type="non-terminal residue" evidence="3">
    <location>
        <position position="1439"/>
    </location>
</feature>
<comment type="caution">
    <text evidence="3">The sequence shown here is derived from an EMBL/GenBank/DDBJ whole genome shotgun (WGS) entry which is preliminary data.</text>
</comment>
<feature type="compositionally biased region" description="Acidic residues" evidence="2">
    <location>
        <begin position="441"/>
        <end position="455"/>
    </location>
</feature>
<keyword evidence="4" id="KW-1185">Reference proteome</keyword>
<feature type="compositionally biased region" description="Pro residues" evidence="2">
    <location>
        <begin position="456"/>
        <end position="476"/>
    </location>
</feature>
<evidence type="ECO:0000313" key="3">
    <source>
        <dbReference type="EMBL" id="PPQ80657.1"/>
    </source>
</evidence>
<name>A0A409WQ80_9AGAR</name>
<feature type="compositionally biased region" description="Low complexity" evidence="2">
    <location>
        <begin position="1"/>
        <end position="13"/>
    </location>
</feature>
<dbReference type="OrthoDB" id="3254880at2759"/>
<evidence type="ECO:0000256" key="1">
    <source>
        <dbReference type="SAM" id="Coils"/>
    </source>
</evidence>
<proteinExistence type="predicted"/>
<feature type="compositionally biased region" description="Polar residues" evidence="2">
    <location>
        <begin position="1406"/>
        <end position="1416"/>
    </location>
</feature>
<reference evidence="3 4" key="1">
    <citation type="journal article" date="2018" name="Evol. Lett.">
        <title>Horizontal gene cluster transfer increased hallucinogenic mushroom diversity.</title>
        <authorList>
            <person name="Reynolds H.T."/>
            <person name="Vijayakumar V."/>
            <person name="Gluck-Thaler E."/>
            <person name="Korotkin H.B."/>
            <person name="Matheny P.B."/>
            <person name="Slot J.C."/>
        </authorList>
    </citation>
    <scope>NUCLEOTIDE SEQUENCE [LARGE SCALE GENOMIC DNA]</scope>
    <source>
        <strain evidence="3 4">2629</strain>
    </source>
</reference>
<feature type="region of interest" description="Disordered" evidence="2">
    <location>
        <begin position="325"/>
        <end position="514"/>
    </location>
</feature>
<keyword evidence="1" id="KW-0175">Coiled coil</keyword>
<dbReference type="Proteomes" id="UP000284842">
    <property type="component" value="Unassembled WGS sequence"/>
</dbReference>
<feature type="region of interest" description="Disordered" evidence="2">
    <location>
        <begin position="1370"/>
        <end position="1416"/>
    </location>
</feature>
<dbReference type="InParanoid" id="A0A409WQ80"/>